<keyword evidence="3 5" id="KW-0378">Hydrolase</keyword>
<dbReference type="Gene3D" id="3.40.50.200">
    <property type="entry name" value="Peptidase S8/S53 domain"/>
    <property type="match status" value="1"/>
</dbReference>
<feature type="active site" description="Charge relay system" evidence="5">
    <location>
        <position position="352"/>
    </location>
</feature>
<feature type="domain" description="Peptidase S8/S53" evidence="7">
    <location>
        <begin position="344"/>
        <end position="687"/>
    </location>
</feature>
<evidence type="ECO:0000256" key="5">
    <source>
        <dbReference type="PROSITE-ProRule" id="PRU01240"/>
    </source>
</evidence>
<feature type="active site" description="Charge relay system" evidence="5">
    <location>
        <position position="430"/>
    </location>
</feature>
<evidence type="ECO:0000259" key="7">
    <source>
        <dbReference type="Pfam" id="PF00082"/>
    </source>
</evidence>
<evidence type="ECO:0000256" key="1">
    <source>
        <dbReference type="ARBA" id="ARBA00011073"/>
    </source>
</evidence>
<organism evidence="8 9">
    <name type="scientific">Gonium pectorale</name>
    <name type="common">Green alga</name>
    <dbReference type="NCBI Taxonomy" id="33097"/>
    <lineage>
        <taxon>Eukaryota</taxon>
        <taxon>Viridiplantae</taxon>
        <taxon>Chlorophyta</taxon>
        <taxon>core chlorophytes</taxon>
        <taxon>Chlorophyceae</taxon>
        <taxon>CS clade</taxon>
        <taxon>Chlamydomonadales</taxon>
        <taxon>Volvocaceae</taxon>
        <taxon>Gonium</taxon>
    </lineage>
</organism>
<dbReference type="PROSITE" id="PS00136">
    <property type="entry name" value="SUBTILASE_ASP"/>
    <property type="match status" value="1"/>
</dbReference>
<dbReference type="InterPro" id="IPR034204">
    <property type="entry name" value="PfSUB1-like_cat_dom"/>
</dbReference>
<dbReference type="STRING" id="33097.A0A150GFW5"/>
<dbReference type="CDD" id="cd07473">
    <property type="entry name" value="Peptidases_S8_Subtilisin_like"/>
    <property type="match status" value="1"/>
</dbReference>
<name>A0A150GFW5_GONPE</name>
<dbReference type="GO" id="GO:0004252">
    <property type="term" value="F:serine-type endopeptidase activity"/>
    <property type="evidence" value="ECO:0007669"/>
    <property type="project" value="UniProtKB-UniRule"/>
</dbReference>
<feature type="region of interest" description="Disordered" evidence="6">
    <location>
        <begin position="1"/>
        <end position="20"/>
    </location>
</feature>
<evidence type="ECO:0000256" key="3">
    <source>
        <dbReference type="ARBA" id="ARBA00022801"/>
    </source>
</evidence>
<keyword evidence="4 5" id="KW-0720">Serine protease</keyword>
<gene>
    <name evidence="8" type="ORF">GPECTOR_27g655</name>
</gene>
<protein>
    <recommendedName>
        <fullName evidence="7">Peptidase S8/S53 domain-containing protein</fullName>
    </recommendedName>
</protein>
<proteinExistence type="inferred from homology"/>
<dbReference type="InterPro" id="IPR036852">
    <property type="entry name" value="Peptidase_S8/S53_dom_sf"/>
</dbReference>
<feature type="region of interest" description="Disordered" evidence="6">
    <location>
        <begin position="158"/>
        <end position="187"/>
    </location>
</feature>
<dbReference type="PANTHER" id="PTHR43399">
    <property type="entry name" value="SUBTILISIN-RELATED"/>
    <property type="match status" value="1"/>
</dbReference>
<dbReference type="EMBL" id="LSYV01000028">
    <property type="protein sequence ID" value="KXZ48485.1"/>
    <property type="molecule type" value="Genomic_DNA"/>
</dbReference>
<evidence type="ECO:0000256" key="6">
    <source>
        <dbReference type="SAM" id="MobiDB-lite"/>
    </source>
</evidence>
<sequence length="1227" mass="129027">MGADEGPTTVTEKRQRQHHRHLPLTTLDHLRRCRIFNLRVLVAMRDPARSVRELLPPQLLDPDRGAVAVAPLEGGSGIEVVVFSDMRLVAAMLRDTSWLQEHQEDLAFIVPDFPVWSRRRPRGNEVASQSERESLWSAAALLEKLKQFISQGAVGRLSRNTAPRSSGRPIADDEEYEDGAGGPKDLDSRLNLRADLLSRDWARQTSVLLDGGGSITAPAIDPSSFVTGAASNATVATAGSNATVATAERAVIPAPGLGGGAVGGDGMPPAAAGGAVFAATDGRSGEGGAPAAPAVGAGGSEATVGMVGTAGISSEAVAAAGQLLPWHLVKIKADRAWQLTRGSRALVVAVLDTGFDVTHPSLRDNLWTNLPELNGKPGVDDDGNGYVDDIYGFDFAGSGPECKGDWRSKSIIKCRPEGDISPEPGDDNGHGTHVAGIVAAAATEDRGVAGVAPNVRLMLLKVSTAAAWLVYGQVLLALPIHAQVFDSEFQAYASAIVAAFGYALRMGASVVVCSFGPNRPVLNPTPEQQAQRRQEQALYRTAVQPLMDADVLVVAAAGNEYLDLDQLRDSGSNYLPCTLAKNNVLCVTGTDPLDRLVEGKDGNARVGVNWGNEMVDIGAPGLDINSTVPGGGYETRDGSSTSAPIVAGVAALMASLLGDEGSSDVPADDPAKYRHAAAIRRVLLGSADNFPDLKVRLGRRVDALRALQEAHAALNNTYLLKPVTGSVTMLAPGLSEEYFAATDTRRQQVQDKGQKVGCGKLAMADRPFDATIRVPSSDLAGSSLTRFTSYLHSAGALDAPRPGAGSGVLVLRLSGFLNASAAGSLKVQLAGETPVEDICFRVGERRVDLTTDATLTLPSPGLYAFELRIINPSKELELRWSLPRPANGGTITGRVGSGFGAPPDGMFVVLSSAPATHPRYSPAVDLHDGPHSFAAAAAAAGWHVQWDYATQRQAAEQLSPGFLAANLSASVPPSAGLNASWGDFLPLRNVALRQQLFPVAGSFVEMARSATPTGPTAIMWAPPPADQGHPGVNRSALRCDVWQLNTTGPEDPAILTAEVPSPRDVAPLASMTLPKCAQQATAANTPCNGIARLTVKDVFPDAVGDGNTLYQVRCWGFWSGPFKNGIMSMMQALRNSSEPLPAATYLGNQLVYKSPPGKELTDGTSRRSLAPLAEAPPGALRLLLAFEYPVVTSNLVLGILDGAERFPSNASIPVLRIDDRMVIPAYL</sequence>
<dbReference type="PROSITE" id="PS51892">
    <property type="entry name" value="SUBTILASE"/>
    <property type="match status" value="1"/>
</dbReference>
<evidence type="ECO:0000313" key="9">
    <source>
        <dbReference type="Proteomes" id="UP000075714"/>
    </source>
</evidence>
<evidence type="ECO:0000256" key="2">
    <source>
        <dbReference type="ARBA" id="ARBA00022670"/>
    </source>
</evidence>
<dbReference type="InterPro" id="IPR022398">
    <property type="entry name" value="Peptidase_S8_His-AS"/>
</dbReference>
<dbReference type="Pfam" id="PF00082">
    <property type="entry name" value="Peptidase_S8"/>
    <property type="match status" value="1"/>
</dbReference>
<dbReference type="InterPro" id="IPR051048">
    <property type="entry name" value="Peptidase_S8/S53_subtilisin"/>
</dbReference>
<comment type="caution">
    <text evidence="8">The sequence shown here is derived from an EMBL/GenBank/DDBJ whole genome shotgun (WGS) entry which is preliminary data.</text>
</comment>
<keyword evidence="2 5" id="KW-0645">Protease</keyword>
<dbReference type="PANTHER" id="PTHR43399:SF4">
    <property type="entry name" value="CELL WALL-ASSOCIATED PROTEASE"/>
    <property type="match status" value="1"/>
</dbReference>
<dbReference type="AlphaFoldDB" id="A0A150GFW5"/>
<dbReference type="GO" id="GO:0006508">
    <property type="term" value="P:proteolysis"/>
    <property type="evidence" value="ECO:0007669"/>
    <property type="project" value="UniProtKB-KW"/>
</dbReference>
<keyword evidence="9" id="KW-1185">Reference proteome</keyword>
<dbReference type="PRINTS" id="PR00723">
    <property type="entry name" value="SUBTILISIN"/>
</dbReference>
<dbReference type="InterPro" id="IPR023827">
    <property type="entry name" value="Peptidase_S8_Asp-AS"/>
</dbReference>
<dbReference type="Proteomes" id="UP000075714">
    <property type="component" value="Unassembled WGS sequence"/>
</dbReference>
<dbReference type="InterPro" id="IPR015500">
    <property type="entry name" value="Peptidase_S8_subtilisin-rel"/>
</dbReference>
<dbReference type="SUPFAM" id="SSF52743">
    <property type="entry name" value="Subtilisin-like"/>
    <property type="match status" value="1"/>
</dbReference>
<dbReference type="PROSITE" id="PS00137">
    <property type="entry name" value="SUBTILASE_HIS"/>
    <property type="match status" value="1"/>
</dbReference>
<reference evidence="9" key="1">
    <citation type="journal article" date="2016" name="Nat. Commun.">
        <title>The Gonium pectorale genome demonstrates co-option of cell cycle regulation during the evolution of multicellularity.</title>
        <authorList>
            <person name="Hanschen E.R."/>
            <person name="Marriage T.N."/>
            <person name="Ferris P.J."/>
            <person name="Hamaji T."/>
            <person name="Toyoda A."/>
            <person name="Fujiyama A."/>
            <person name="Neme R."/>
            <person name="Noguchi H."/>
            <person name="Minakuchi Y."/>
            <person name="Suzuki M."/>
            <person name="Kawai-Toyooka H."/>
            <person name="Smith D.R."/>
            <person name="Sparks H."/>
            <person name="Anderson J."/>
            <person name="Bakaric R."/>
            <person name="Luria V."/>
            <person name="Karger A."/>
            <person name="Kirschner M.W."/>
            <person name="Durand P.M."/>
            <person name="Michod R.E."/>
            <person name="Nozaki H."/>
            <person name="Olson B.J."/>
        </authorList>
    </citation>
    <scope>NUCLEOTIDE SEQUENCE [LARGE SCALE GENOMIC DNA]</scope>
    <source>
        <strain evidence="9">NIES-2863</strain>
    </source>
</reference>
<dbReference type="InterPro" id="IPR000209">
    <property type="entry name" value="Peptidase_S8/S53_dom"/>
</dbReference>
<comment type="similarity">
    <text evidence="1 5">Belongs to the peptidase S8 family.</text>
</comment>
<dbReference type="OrthoDB" id="531541at2759"/>
<accession>A0A150GFW5</accession>
<evidence type="ECO:0000256" key="4">
    <source>
        <dbReference type="ARBA" id="ARBA00022825"/>
    </source>
</evidence>
<feature type="active site" description="Charge relay system" evidence="5">
    <location>
        <position position="640"/>
    </location>
</feature>
<evidence type="ECO:0000313" key="8">
    <source>
        <dbReference type="EMBL" id="KXZ48485.1"/>
    </source>
</evidence>